<comment type="caution">
    <text evidence="2">The sequence shown here is derived from an EMBL/GenBank/DDBJ whole genome shotgun (WGS) entry which is preliminary data.</text>
</comment>
<organism evidence="2 3">
    <name type="scientific">Buddleja alternifolia</name>
    <dbReference type="NCBI Taxonomy" id="168488"/>
    <lineage>
        <taxon>Eukaryota</taxon>
        <taxon>Viridiplantae</taxon>
        <taxon>Streptophyta</taxon>
        <taxon>Embryophyta</taxon>
        <taxon>Tracheophyta</taxon>
        <taxon>Spermatophyta</taxon>
        <taxon>Magnoliopsida</taxon>
        <taxon>eudicotyledons</taxon>
        <taxon>Gunneridae</taxon>
        <taxon>Pentapetalae</taxon>
        <taxon>asterids</taxon>
        <taxon>lamiids</taxon>
        <taxon>Lamiales</taxon>
        <taxon>Scrophulariaceae</taxon>
        <taxon>Buddlejeae</taxon>
        <taxon>Buddleja</taxon>
    </lineage>
</organism>
<evidence type="ECO:0000313" key="3">
    <source>
        <dbReference type="Proteomes" id="UP000826271"/>
    </source>
</evidence>
<protein>
    <submittedName>
        <fullName evidence="2">Uncharacterized protein</fullName>
    </submittedName>
</protein>
<keyword evidence="1" id="KW-0812">Transmembrane</keyword>
<name>A0AAV6W0S8_9LAMI</name>
<keyword evidence="1" id="KW-0472">Membrane</keyword>
<dbReference type="PANTHER" id="PTHR37909:SF1">
    <property type="entry name" value="S-ADENOSYL-L-METHIONINE-DEPENDENT METHYLTRANSFERASES SUPERFAMILY PROTEIN"/>
    <property type="match status" value="1"/>
</dbReference>
<keyword evidence="1" id="KW-1133">Transmembrane helix</keyword>
<dbReference type="PANTHER" id="PTHR37909">
    <property type="entry name" value="S-ADENOSYL-L-METHIONINE-DEPENDENT METHYLTRANSFERASES SUPERFAMILY PROTEIN"/>
    <property type="match status" value="1"/>
</dbReference>
<gene>
    <name evidence="2" type="ORF">BUALT_BualtUnG0056200</name>
</gene>
<feature type="transmembrane region" description="Helical" evidence="1">
    <location>
        <begin position="40"/>
        <end position="58"/>
    </location>
</feature>
<accession>A0AAV6W0S8</accession>
<evidence type="ECO:0000313" key="2">
    <source>
        <dbReference type="EMBL" id="KAG8362634.1"/>
    </source>
</evidence>
<dbReference type="Pfam" id="PF13578">
    <property type="entry name" value="Methyltransf_24"/>
    <property type="match status" value="1"/>
</dbReference>
<dbReference type="Proteomes" id="UP000826271">
    <property type="component" value="Unassembled WGS sequence"/>
</dbReference>
<keyword evidence="3" id="KW-1185">Reference proteome</keyword>
<evidence type="ECO:0000256" key="1">
    <source>
        <dbReference type="SAM" id="Phobius"/>
    </source>
</evidence>
<dbReference type="SUPFAM" id="SSF53335">
    <property type="entry name" value="S-adenosyl-L-methionine-dependent methyltransferases"/>
    <property type="match status" value="1"/>
</dbReference>
<proteinExistence type="predicted"/>
<dbReference type="EMBL" id="WHWC01000393">
    <property type="protein sequence ID" value="KAG8362634.1"/>
    <property type="molecule type" value="Genomic_DNA"/>
</dbReference>
<sequence>MNSELDQEQLQLPYHRRSSRYHHKRMVDLGVKIFSKPKAACSYFILLILTFILGYLSHSQPLLSRASQDIIFHNTFSSDQCAAPVSSANVRQTIIDRVFNGISPWQGFPSEHVRPLLWQEWTKGWGSNAPVFEHLITQVQPKTIIEVGTFLGASATHMAGLTKKMGLDTQIICLDDFRGWPGYYDEEKSMKMLNGDTMLLYQFMQNVVKANATDSIMFLPFSTATALGGMCDWGVYGDLVEIDAAHDFHSAWVDINIAFKLVRPGGVIFGHDYMWEGVRNAVHSFARINGFRVRIDGEHWILY</sequence>
<dbReference type="Gene3D" id="3.40.50.150">
    <property type="entry name" value="Vaccinia Virus protein VP39"/>
    <property type="match status" value="1"/>
</dbReference>
<dbReference type="AlphaFoldDB" id="A0AAV6W0S8"/>
<reference evidence="2" key="1">
    <citation type="submission" date="2019-10" db="EMBL/GenBank/DDBJ databases">
        <authorList>
            <person name="Zhang R."/>
            <person name="Pan Y."/>
            <person name="Wang J."/>
            <person name="Ma R."/>
            <person name="Yu S."/>
        </authorList>
    </citation>
    <scope>NUCLEOTIDE SEQUENCE</scope>
    <source>
        <strain evidence="2">LA-IB0</strain>
        <tissue evidence="2">Leaf</tissue>
    </source>
</reference>
<dbReference type="InterPro" id="IPR029063">
    <property type="entry name" value="SAM-dependent_MTases_sf"/>
</dbReference>